<name>A0A1Y5PS60_9MYCO</name>
<keyword evidence="1" id="KW-0732">Signal</keyword>
<gene>
    <name evidence="2" type="ORF">MHPYR_600012</name>
</gene>
<sequence length="140" mass="14865">MRVGRVAAVGAMVCGVVLAAAPVASASEDLLSGTFTVKGPNEVIDTWSISNLCNVIETGCLANVTSPLIEGKAVYQGMHTWMMRITGQVPVCPDRSKTKGAMVFTWNSQTLQGQVMEIQQGNCQMTRPGQTQIPITLVPA</sequence>
<proteinExistence type="predicted"/>
<evidence type="ECO:0000256" key="1">
    <source>
        <dbReference type="SAM" id="SignalP"/>
    </source>
</evidence>
<protein>
    <recommendedName>
        <fullName evidence="3">Secreted protein</fullName>
    </recommendedName>
</protein>
<dbReference type="EMBL" id="FLQS01000057">
    <property type="protein sequence ID" value="SBS78758.1"/>
    <property type="molecule type" value="Genomic_DNA"/>
</dbReference>
<organism evidence="2">
    <name type="scientific">uncultured Mycobacterium sp</name>
    <dbReference type="NCBI Taxonomy" id="171292"/>
    <lineage>
        <taxon>Bacteria</taxon>
        <taxon>Bacillati</taxon>
        <taxon>Actinomycetota</taxon>
        <taxon>Actinomycetes</taxon>
        <taxon>Mycobacteriales</taxon>
        <taxon>Mycobacteriaceae</taxon>
        <taxon>Mycobacterium</taxon>
        <taxon>environmental samples</taxon>
    </lineage>
</organism>
<accession>A0A1Y5PS60</accession>
<evidence type="ECO:0000313" key="2">
    <source>
        <dbReference type="EMBL" id="SBS78758.1"/>
    </source>
</evidence>
<evidence type="ECO:0008006" key="3">
    <source>
        <dbReference type="Google" id="ProtNLM"/>
    </source>
</evidence>
<reference evidence="2" key="1">
    <citation type="submission" date="2016-03" db="EMBL/GenBank/DDBJ databases">
        <authorList>
            <person name="Ploux O."/>
        </authorList>
    </citation>
    <scope>NUCLEOTIDE SEQUENCE</scope>
    <source>
        <strain evidence="2">UC10</strain>
    </source>
</reference>
<feature type="chain" id="PRO_5012531620" description="Secreted protein" evidence="1">
    <location>
        <begin position="27"/>
        <end position="140"/>
    </location>
</feature>
<feature type="signal peptide" evidence="1">
    <location>
        <begin position="1"/>
        <end position="26"/>
    </location>
</feature>
<dbReference type="AlphaFoldDB" id="A0A1Y5PS60"/>